<dbReference type="Gene3D" id="3.60.15.10">
    <property type="entry name" value="Ribonuclease Z/Hydroxyacylglutathione hydrolase-like"/>
    <property type="match status" value="1"/>
</dbReference>
<dbReference type="SUPFAM" id="SSF56281">
    <property type="entry name" value="Metallo-hydrolase/oxidoreductase"/>
    <property type="match status" value="1"/>
</dbReference>
<comment type="caution">
    <text evidence="2">The sequence shown here is derived from an EMBL/GenBank/DDBJ whole genome shotgun (WGS) entry which is preliminary data.</text>
</comment>
<dbReference type="GO" id="GO:0016787">
    <property type="term" value="F:hydrolase activity"/>
    <property type="evidence" value="ECO:0007669"/>
    <property type="project" value="UniProtKB-KW"/>
</dbReference>
<accession>A0A6I5A0B0</accession>
<dbReference type="PANTHER" id="PTHR23131:SF0">
    <property type="entry name" value="ENDORIBONUCLEASE LACTB2"/>
    <property type="match status" value="1"/>
</dbReference>
<evidence type="ECO:0000259" key="1">
    <source>
        <dbReference type="SMART" id="SM00849"/>
    </source>
</evidence>
<sequence>MSMQSYLNEQVTIFQSSLYQTTSTVIETQTAVFVIDPNWLPIEVEKIQTFVENCRQGKKLFLIFTHSDFDHILGANAFEGAIVISTQELKDHPKKQNILQEIKDFDSSYYLERPYSVSFPEVDIVVQEDGETLEEDEVTLSFFKAPGHTHDGLITVIEPLGVLVAGDYLSDVEFPFIFDSVSSYIKTLHTFEYIINQYEIKVLVPGHGNPTNDLDSIQYRIDTSKKYVQGLLNNEPLVEWLKQEYPFYEGMKEEHEQNIKKVKEENYC</sequence>
<dbReference type="InterPro" id="IPR001279">
    <property type="entry name" value="Metallo-B-lactamas"/>
</dbReference>
<dbReference type="InterPro" id="IPR036866">
    <property type="entry name" value="RibonucZ/Hydroxyglut_hydro"/>
</dbReference>
<dbReference type="InterPro" id="IPR050662">
    <property type="entry name" value="Sec-metab_biosynth-thioest"/>
</dbReference>
<keyword evidence="2" id="KW-0378">Hydrolase</keyword>
<dbReference type="PANTHER" id="PTHR23131">
    <property type="entry name" value="ENDORIBONUCLEASE LACTB2"/>
    <property type="match status" value="1"/>
</dbReference>
<dbReference type="Proteomes" id="UP000468638">
    <property type="component" value="Unassembled WGS sequence"/>
</dbReference>
<evidence type="ECO:0000313" key="3">
    <source>
        <dbReference type="Proteomes" id="UP000468638"/>
    </source>
</evidence>
<dbReference type="EMBL" id="WMEQ01000011">
    <property type="protein sequence ID" value="MYL34756.1"/>
    <property type="molecule type" value="Genomic_DNA"/>
</dbReference>
<reference evidence="2 3" key="1">
    <citation type="submission" date="2019-11" db="EMBL/GenBank/DDBJ databases">
        <title>Genome sequences of 17 halophilic strains isolated from different environments.</title>
        <authorList>
            <person name="Furrow R.E."/>
        </authorList>
    </citation>
    <scope>NUCLEOTIDE SEQUENCE [LARGE SCALE GENOMIC DNA]</scope>
    <source>
        <strain evidence="2 3">22514_16_FS</strain>
    </source>
</reference>
<dbReference type="AlphaFoldDB" id="A0A6I5A0B0"/>
<feature type="domain" description="Metallo-beta-lactamase" evidence="1">
    <location>
        <begin position="20"/>
        <end position="207"/>
    </location>
</feature>
<name>A0A6I5A0B0_9BACI</name>
<dbReference type="SMART" id="SM00849">
    <property type="entry name" value="Lactamase_B"/>
    <property type="match status" value="1"/>
</dbReference>
<evidence type="ECO:0000313" key="2">
    <source>
        <dbReference type="EMBL" id="MYL34756.1"/>
    </source>
</evidence>
<gene>
    <name evidence="2" type="ORF">GLW05_14265</name>
</gene>
<proteinExistence type="predicted"/>
<organism evidence="2 3">
    <name type="scientific">Pontibacillus yanchengensis</name>
    <dbReference type="NCBI Taxonomy" id="462910"/>
    <lineage>
        <taxon>Bacteria</taxon>
        <taxon>Bacillati</taxon>
        <taxon>Bacillota</taxon>
        <taxon>Bacilli</taxon>
        <taxon>Bacillales</taxon>
        <taxon>Bacillaceae</taxon>
        <taxon>Pontibacillus</taxon>
    </lineage>
</organism>
<protein>
    <submittedName>
        <fullName evidence="2">MBL fold metallo-hydrolase</fullName>
    </submittedName>
</protein>
<dbReference type="Pfam" id="PF00753">
    <property type="entry name" value="Lactamase_B"/>
    <property type="match status" value="1"/>
</dbReference>